<evidence type="ECO:0000313" key="3">
    <source>
        <dbReference type="EMBL" id="RKT82269.1"/>
    </source>
</evidence>
<keyword evidence="1" id="KW-0812">Transmembrane</keyword>
<feature type="transmembrane region" description="Helical" evidence="1">
    <location>
        <begin position="561"/>
        <end position="584"/>
    </location>
</feature>
<dbReference type="Gene3D" id="3.40.630.10">
    <property type="entry name" value="Zn peptidases"/>
    <property type="match status" value="1"/>
</dbReference>
<feature type="transmembrane region" description="Helical" evidence="1">
    <location>
        <begin position="32"/>
        <end position="52"/>
    </location>
</feature>
<name>A0A1I5FQC3_9PSEU</name>
<dbReference type="GO" id="GO:0006508">
    <property type="term" value="P:proteolysis"/>
    <property type="evidence" value="ECO:0007669"/>
    <property type="project" value="InterPro"/>
</dbReference>
<feature type="transmembrane region" description="Helical" evidence="1">
    <location>
        <begin position="381"/>
        <end position="402"/>
    </location>
</feature>
<dbReference type="Pfam" id="PF04389">
    <property type="entry name" value="Peptidase_M28"/>
    <property type="match status" value="1"/>
</dbReference>
<dbReference type="InterPro" id="IPR007484">
    <property type="entry name" value="Peptidase_M28"/>
</dbReference>
<accession>A0A1I5FQC3</accession>
<feature type="transmembrane region" description="Helical" evidence="1">
    <location>
        <begin position="503"/>
        <end position="523"/>
    </location>
</feature>
<feature type="transmembrane region" description="Helical" evidence="1">
    <location>
        <begin position="422"/>
        <end position="444"/>
    </location>
</feature>
<organism evidence="4 5">
    <name type="scientific">Saccharopolyspora antimicrobica</name>
    <dbReference type="NCBI Taxonomy" id="455193"/>
    <lineage>
        <taxon>Bacteria</taxon>
        <taxon>Bacillati</taxon>
        <taxon>Actinomycetota</taxon>
        <taxon>Actinomycetes</taxon>
        <taxon>Pseudonocardiales</taxon>
        <taxon>Pseudonocardiaceae</taxon>
        <taxon>Saccharopolyspora</taxon>
    </lineage>
</organism>
<keyword evidence="1" id="KW-0472">Membrane</keyword>
<dbReference type="AlphaFoldDB" id="A0A1I5FQC3"/>
<protein>
    <submittedName>
        <fullName evidence="3">Peptidase M28-like protein</fullName>
    </submittedName>
    <submittedName>
        <fullName evidence="4">Peptidase family M28</fullName>
    </submittedName>
</protein>
<evidence type="ECO:0000313" key="4">
    <source>
        <dbReference type="EMBL" id="SFO25980.1"/>
    </source>
</evidence>
<gene>
    <name evidence="3" type="ORF">ATL45_0514</name>
    <name evidence="4" type="ORF">SAMN05421805_111187</name>
</gene>
<evidence type="ECO:0000259" key="2">
    <source>
        <dbReference type="Pfam" id="PF04389"/>
    </source>
</evidence>
<feature type="transmembrane region" description="Helical" evidence="1">
    <location>
        <begin position="451"/>
        <end position="472"/>
    </location>
</feature>
<feature type="transmembrane region" description="Helical" evidence="1">
    <location>
        <begin position="478"/>
        <end position="496"/>
    </location>
</feature>
<sequence>MELCSAPHYATPPAPVTFRAVNGKLISTRFRLPGILAVLAVLVVSVIGAASVQQPESAAPAGEFSAERAIAELRGFATEPRPMGSAAADRAREHLVERLRAEGLQVEVQSSLGAYAATGLATFGQVDNVVATLPGTAPTGTVLLAAHYDSAGVGPGASDDGASVAAMLETVRALRESGPLRNDLVLLISDGEEDGSLGAGVFAREHPLAARGGVVLNWEARGVDGPSLMFETTEDNARLIEVFADSVEHPRGDSSMVEMYRLMPNSTDFTDLAEAGFAGLNSAYLEGSSRYHTASDTIANLNPGSLQHQGENMLALTRAFGGADLADLRADHDLVYFRALGLLITYPDAVVLPLALLNALLLVGAVVLARYRRMISLPRTLLSALSALVPIAVAVVLAQELWSLLVAVRPDYDLMNGLLHRPLAFLLALAALTATVLIGWYLALRSRLGPTALALGALTWPTAAGIACAFIAPGAAFVFTVPALAGALGILLAMFFPRWSAIAIAAAAAVAAMVVPVVARTVFNGMGLALGGATAVLIVLFGLFLLPLGETLLPDRALSRRSAVMAVSTALAATVALVLSGLAIDQFDAQHPRRSHLAYVLDADTGTASWVSAEAKPTEWTAQFVGSRNTEALPPGYARGQLWTGQARPLAVEGPRVTGTRTGDTTNLHVSSPRGARSVVLRVDQPITEVTARLPGDAPVPLQVSGTRTATWPGEIRFRDLPPEGVAISFRTRGGQVRVTAIDETRGLAGAPGYLPRPADLEAGTREDGDLIAVTRTYRF</sequence>
<keyword evidence="1" id="KW-1133">Transmembrane helix</keyword>
<evidence type="ECO:0000313" key="6">
    <source>
        <dbReference type="Proteomes" id="UP000270697"/>
    </source>
</evidence>
<dbReference type="GO" id="GO:0008235">
    <property type="term" value="F:metalloexopeptidase activity"/>
    <property type="evidence" value="ECO:0007669"/>
    <property type="project" value="InterPro"/>
</dbReference>
<dbReference type="EMBL" id="FOUP01000011">
    <property type="protein sequence ID" value="SFO25980.1"/>
    <property type="molecule type" value="Genomic_DNA"/>
</dbReference>
<feature type="domain" description="Peptidase M28" evidence="2">
    <location>
        <begin position="128"/>
        <end position="316"/>
    </location>
</feature>
<dbReference type="InterPro" id="IPR045175">
    <property type="entry name" value="M28_fam"/>
</dbReference>
<dbReference type="SUPFAM" id="SSF53187">
    <property type="entry name" value="Zn-dependent exopeptidases"/>
    <property type="match status" value="1"/>
</dbReference>
<reference evidence="3 6" key="2">
    <citation type="submission" date="2018-10" db="EMBL/GenBank/DDBJ databases">
        <title>Sequencing the genomes of 1000 actinobacteria strains.</title>
        <authorList>
            <person name="Klenk H.-P."/>
        </authorList>
    </citation>
    <scope>NUCLEOTIDE SEQUENCE [LARGE SCALE GENOMIC DNA]</scope>
    <source>
        <strain evidence="3 6">DSM 45119</strain>
    </source>
</reference>
<reference evidence="4 5" key="1">
    <citation type="submission" date="2016-10" db="EMBL/GenBank/DDBJ databases">
        <authorList>
            <person name="de Groot N.N."/>
        </authorList>
    </citation>
    <scope>NUCLEOTIDE SEQUENCE [LARGE SCALE GENOMIC DNA]</scope>
    <source>
        <strain evidence="4 5">CPCC 201259</strain>
    </source>
</reference>
<dbReference type="EMBL" id="RBXX01000002">
    <property type="protein sequence ID" value="RKT82269.1"/>
    <property type="molecule type" value="Genomic_DNA"/>
</dbReference>
<keyword evidence="6" id="KW-1185">Reference proteome</keyword>
<evidence type="ECO:0000313" key="5">
    <source>
        <dbReference type="Proteomes" id="UP000199398"/>
    </source>
</evidence>
<proteinExistence type="predicted"/>
<dbReference type="STRING" id="455193.SAMN05421805_111187"/>
<dbReference type="Proteomes" id="UP000270697">
    <property type="component" value="Unassembled WGS sequence"/>
</dbReference>
<feature type="transmembrane region" description="Helical" evidence="1">
    <location>
        <begin position="529"/>
        <end position="549"/>
    </location>
</feature>
<dbReference type="Proteomes" id="UP000199398">
    <property type="component" value="Unassembled WGS sequence"/>
</dbReference>
<dbReference type="PANTHER" id="PTHR12147:SF26">
    <property type="entry name" value="PEPTIDASE M28 DOMAIN-CONTAINING PROTEIN"/>
    <property type="match status" value="1"/>
</dbReference>
<feature type="transmembrane region" description="Helical" evidence="1">
    <location>
        <begin position="350"/>
        <end position="369"/>
    </location>
</feature>
<evidence type="ECO:0000256" key="1">
    <source>
        <dbReference type="SAM" id="Phobius"/>
    </source>
</evidence>
<dbReference type="PANTHER" id="PTHR12147">
    <property type="entry name" value="METALLOPEPTIDASE M28 FAMILY MEMBER"/>
    <property type="match status" value="1"/>
</dbReference>